<evidence type="ECO:0000313" key="3">
    <source>
        <dbReference type="Proteomes" id="UP000313988"/>
    </source>
</evidence>
<dbReference type="Proteomes" id="UP000629870">
    <property type="component" value="Unassembled WGS sequence"/>
</dbReference>
<evidence type="ECO:0000313" key="2">
    <source>
        <dbReference type="EMBL" id="TNM71888.1"/>
    </source>
</evidence>
<keyword evidence="4" id="KW-1185">Reference proteome</keyword>
<sequence>MKIDLSTLQQLAGVPDLIKEVLAAFAHAPTVVQDPRFLLSLVRSGVDVAAAPDDEGRREVIQIAVARITREFS</sequence>
<dbReference type="EMBL" id="VDMO01000005">
    <property type="protein sequence ID" value="TNM71888.1"/>
    <property type="molecule type" value="Genomic_DNA"/>
</dbReference>
<dbReference type="Proteomes" id="UP000313988">
    <property type="component" value="Unassembled WGS sequence"/>
</dbReference>
<proteinExistence type="predicted"/>
<evidence type="ECO:0000313" key="1">
    <source>
        <dbReference type="EMBL" id="MBB6016823.1"/>
    </source>
</evidence>
<evidence type="ECO:0000313" key="4">
    <source>
        <dbReference type="Proteomes" id="UP000629870"/>
    </source>
</evidence>
<reference evidence="1 4" key="2">
    <citation type="submission" date="2020-08" db="EMBL/GenBank/DDBJ databases">
        <title>Genomic Encyclopedia of Type Strains, Phase IV (KMG-IV): sequencing the most valuable type-strain genomes for metagenomic binning, comparative biology and taxonomic classification.</title>
        <authorList>
            <person name="Goeker M."/>
        </authorList>
    </citation>
    <scope>NUCLEOTIDE SEQUENCE [LARGE SCALE GENOMIC DNA]</scope>
    <source>
        <strain evidence="1 4">DSM 12027</strain>
    </source>
</reference>
<name>A0A5C4Y8R4_9DEIO</name>
<dbReference type="EMBL" id="JACHEW010000009">
    <property type="protein sequence ID" value="MBB6016823.1"/>
    <property type="molecule type" value="Genomic_DNA"/>
</dbReference>
<dbReference type="AlphaFoldDB" id="A0A5C4Y8R4"/>
<gene>
    <name evidence="2" type="ORF">FHR04_05845</name>
    <name evidence="1" type="ORF">HNQ04_002078</name>
</gene>
<protein>
    <submittedName>
        <fullName evidence="2">Uncharacterized protein</fullName>
    </submittedName>
</protein>
<accession>A0A5C4Y8R4</accession>
<reference evidence="2 3" key="1">
    <citation type="submission" date="2019-06" db="EMBL/GenBank/DDBJ databases">
        <title>Genome sequence of Deinococcus radiopugnans ATCC 19172.</title>
        <authorList>
            <person name="Maclea K.S."/>
            <person name="Maynard C.R."/>
        </authorList>
    </citation>
    <scope>NUCLEOTIDE SEQUENCE [LARGE SCALE GENOMIC DNA]</scope>
    <source>
        <strain evidence="2 3">ATCC 19172</strain>
    </source>
</reference>
<comment type="caution">
    <text evidence="2">The sequence shown here is derived from an EMBL/GenBank/DDBJ whole genome shotgun (WGS) entry which is preliminary data.</text>
</comment>
<dbReference type="RefSeq" id="WP_139401531.1">
    <property type="nucleotide sequence ID" value="NZ_JACHEW010000009.1"/>
</dbReference>
<organism evidence="2 3">
    <name type="scientific">Deinococcus radiopugnans ATCC 19172</name>
    <dbReference type="NCBI Taxonomy" id="585398"/>
    <lineage>
        <taxon>Bacteria</taxon>
        <taxon>Thermotogati</taxon>
        <taxon>Deinococcota</taxon>
        <taxon>Deinococci</taxon>
        <taxon>Deinococcales</taxon>
        <taxon>Deinococcaceae</taxon>
        <taxon>Deinococcus</taxon>
    </lineage>
</organism>